<dbReference type="GO" id="GO:0016491">
    <property type="term" value="F:oxidoreductase activity"/>
    <property type="evidence" value="ECO:0007669"/>
    <property type="project" value="UniProtKB-KW"/>
</dbReference>
<protein>
    <submittedName>
        <fullName evidence="5">2,5-diketo-D-gluconate reductase A</fullName>
        <ecNumber evidence="5">1.1.1.346</ecNumber>
    </submittedName>
</protein>
<dbReference type="PANTHER" id="PTHR43827:SF3">
    <property type="entry name" value="NADP-DEPENDENT OXIDOREDUCTASE DOMAIN-CONTAINING PROTEIN"/>
    <property type="match status" value="1"/>
</dbReference>
<proteinExistence type="inferred from homology"/>
<keyword evidence="3 5" id="KW-0560">Oxidoreductase</keyword>
<dbReference type="InterPro" id="IPR023210">
    <property type="entry name" value="NADP_OxRdtase_dom"/>
</dbReference>
<dbReference type="EMBL" id="JAGINU010000001">
    <property type="protein sequence ID" value="MBP2365110.1"/>
    <property type="molecule type" value="Genomic_DNA"/>
</dbReference>
<feature type="domain" description="NADP-dependent oxidoreductase" evidence="4">
    <location>
        <begin position="19"/>
        <end position="258"/>
    </location>
</feature>
<dbReference type="Pfam" id="PF00248">
    <property type="entry name" value="Aldo_ket_red"/>
    <property type="match status" value="1"/>
</dbReference>
<dbReference type="Proteomes" id="UP001519295">
    <property type="component" value="Unassembled WGS sequence"/>
</dbReference>
<evidence type="ECO:0000313" key="6">
    <source>
        <dbReference type="Proteomes" id="UP001519295"/>
    </source>
</evidence>
<gene>
    <name evidence="5" type="ORF">JOF36_000806</name>
</gene>
<comment type="similarity">
    <text evidence="1">Belongs to the aldo/keto reductase family.</text>
</comment>
<dbReference type="Gene3D" id="3.20.20.100">
    <property type="entry name" value="NADP-dependent oxidoreductase domain"/>
    <property type="match status" value="1"/>
</dbReference>
<evidence type="ECO:0000256" key="2">
    <source>
        <dbReference type="ARBA" id="ARBA00022857"/>
    </source>
</evidence>
<comment type="caution">
    <text evidence="5">The sequence shown here is derived from an EMBL/GenBank/DDBJ whole genome shotgun (WGS) entry which is preliminary data.</text>
</comment>
<dbReference type="EC" id="1.1.1.346" evidence="5"/>
<keyword evidence="6" id="KW-1185">Reference proteome</keyword>
<dbReference type="InterPro" id="IPR020471">
    <property type="entry name" value="AKR"/>
</dbReference>
<dbReference type="PRINTS" id="PR00069">
    <property type="entry name" value="ALDKETRDTASE"/>
</dbReference>
<name>A0ABS4VMI3_9PSEU</name>
<dbReference type="SUPFAM" id="SSF51430">
    <property type="entry name" value="NAD(P)-linked oxidoreductase"/>
    <property type="match status" value="1"/>
</dbReference>
<keyword evidence="2" id="KW-0521">NADP</keyword>
<dbReference type="PIRSF" id="PIRSF000097">
    <property type="entry name" value="AKR"/>
    <property type="match status" value="1"/>
</dbReference>
<evidence type="ECO:0000256" key="3">
    <source>
        <dbReference type="ARBA" id="ARBA00023002"/>
    </source>
</evidence>
<dbReference type="RefSeq" id="WP_210025062.1">
    <property type="nucleotide sequence ID" value="NZ_JAGINU010000001.1"/>
</dbReference>
<organism evidence="5 6">
    <name type="scientific">Pseudonocardia parietis</name>
    <dbReference type="NCBI Taxonomy" id="570936"/>
    <lineage>
        <taxon>Bacteria</taxon>
        <taxon>Bacillati</taxon>
        <taxon>Actinomycetota</taxon>
        <taxon>Actinomycetes</taxon>
        <taxon>Pseudonocardiales</taxon>
        <taxon>Pseudonocardiaceae</taxon>
        <taxon>Pseudonocardia</taxon>
    </lineage>
</organism>
<evidence type="ECO:0000256" key="1">
    <source>
        <dbReference type="ARBA" id="ARBA00007905"/>
    </source>
</evidence>
<dbReference type="PROSITE" id="PS00798">
    <property type="entry name" value="ALDOKETO_REDUCTASE_1"/>
    <property type="match status" value="1"/>
</dbReference>
<evidence type="ECO:0000313" key="5">
    <source>
        <dbReference type="EMBL" id="MBP2365110.1"/>
    </source>
</evidence>
<evidence type="ECO:0000259" key="4">
    <source>
        <dbReference type="Pfam" id="PF00248"/>
    </source>
</evidence>
<accession>A0ABS4VMI3</accession>
<dbReference type="PROSITE" id="PS00062">
    <property type="entry name" value="ALDOKETO_REDUCTASE_2"/>
    <property type="match status" value="1"/>
</dbReference>
<reference evidence="5 6" key="1">
    <citation type="submission" date="2021-03" db="EMBL/GenBank/DDBJ databases">
        <title>Sequencing the genomes of 1000 actinobacteria strains.</title>
        <authorList>
            <person name="Klenk H.-P."/>
        </authorList>
    </citation>
    <scope>NUCLEOTIDE SEQUENCE [LARGE SCALE GENOMIC DNA]</scope>
    <source>
        <strain evidence="5 6">DSM 45256</strain>
    </source>
</reference>
<dbReference type="InterPro" id="IPR018170">
    <property type="entry name" value="Aldo/ket_reductase_CS"/>
</dbReference>
<dbReference type="PANTHER" id="PTHR43827">
    <property type="entry name" value="2,5-DIKETO-D-GLUCONIC ACID REDUCTASE"/>
    <property type="match status" value="1"/>
</dbReference>
<sequence length="260" mass="28677">MPSIPGITLNDGATIPQFGLGVWRVRSGETAGVVRTALEAGYRHVDTAQMYRNETGVGQGIRDAGVAREDVWVTTKLGGGDHGYRPAMDALDDSLRRLGMDYVDLYLIHWPGRDGDVDTWRAFEKLRDDGRVRSVGVSNFDAAQLDRLATETGTVPAVNQVELNPRKPQRELREYHQRAGIATEAWAPLAEGGLLGDRTVQEIGQRRDHTAAQVVLRWHLQHGFIVFPKSATPARIRENIAITDFELSDDDMAAIDALGP</sequence>
<dbReference type="InterPro" id="IPR036812">
    <property type="entry name" value="NAD(P)_OxRdtase_dom_sf"/>
</dbReference>